<comment type="subcellular location">
    <subcellularLocation>
        <location evidence="1">Cell membrane</location>
        <topology evidence="1">Multi-pass membrane protein</topology>
    </subcellularLocation>
</comment>
<dbReference type="Proteomes" id="UP000501812">
    <property type="component" value="Chromosome"/>
</dbReference>
<dbReference type="PIRSF" id="PIRSF016636">
    <property type="entry name" value="AlgI_DltB"/>
    <property type="match status" value="1"/>
</dbReference>
<reference evidence="11 12" key="1">
    <citation type="submission" date="2020-04" db="EMBL/GenBank/DDBJ databases">
        <title>Luteolibacter sp. G-1-1-1 isolated from soil.</title>
        <authorList>
            <person name="Dahal R.H."/>
        </authorList>
    </citation>
    <scope>NUCLEOTIDE SEQUENCE [LARGE SCALE GENOMIC DNA]</scope>
    <source>
        <strain evidence="11 12">G-1-1-1</strain>
    </source>
</reference>
<dbReference type="EMBL" id="CP051774">
    <property type="protein sequence ID" value="QJE97667.1"/>
    <property type="molecule type" value="Genomic_DNA"/>
</dbReference>
<comment type="similarity">
    <text evidence="2 9">Belongs to the membrane-bound acyltransferase family.</text>
</comment>
<evidence type="ECO:0000256" key="9">
    <source>
        <dbReference type="PIRNR" id="PIRNR016636"/>
    </source>
</evidence>
<feature type="transmembrane region" description="Helical" evidence="10">
    <location>
        <begin position="490"/>
        <end position="508"/>
    </location>
</feature>
<feature type="transmembrane region" description="Helical" evidence="10">
    <location>
        <begin position="195"/>
        <end position="213"/>
    </location>
</feature>
<dbReference type="InterPro" id="IPR024194">
    <property type="entry name" value="Ac/AlaTfrase_AlgI/DltB"/>
</dbReference>
<feature type="transmembrane region" description="Helical" evidence="10">
    <location>
        <begin position="319"/>
        <end position="336"/>
    </location>
</feature>
<dbReference type="Pfam" id="PF03062">
    <property type="entry name" value="MBOAT"/>
    <property type="match status" value="1"/>
</dbReference>
<evidence type="ECO:0000313" key="11">
    <source>
        <dbReference type="EMBL" id="QJE97667.1"/>
    </source>
</evidence>
<evidence type="ECO:0000256" key="10">
    <source>
        <dbReference type="SAM" id="Phobius"/>
    </source>
</evidence>
<feature type="transmembrane region" description="Helical" evidence="10">
    <location>
        <begin position="6"/>
        <end position="23"/>
    </location>
</feature>
<name>A0A858RL47_9BACT</name>
<accession>A0A858RL47</accession>
<dbReference type="GO" id="GO:0016746">
    <property type="term" value="F:acyltransferase activity"/>
    <property type="evidence" value="ECO:0007669"/>
    <property type="project" value="UniProtKB-KW"/>
</dbReference>
<evidence type="ECO:0000256" key="3">
    <source>
        <dbReference type="ARBA" id="ARBA00022475"/>
    </source>
</evidence>
<feature type="transmembrane region" description="Helical" evidence="10">
    <location>
        <begin position="88"/>
        <end position="106"/>
    </location>
</feature>
<dbReference type="PANTHER" id="PTHR13285:SF23">
    <property type="entry name" value="TEICHOIC ACID D-ALANYLTRANSFERASE"/>
    <property type="match status" value="1"/>
</dbReference>
<evidence type="ECO:0000256" key="7">
    <source>
        <dbReference type="ARBA" id="ARBA00023136"/>
    </source>
</evidence>
<dbReference type="InterPro" id="IPR004299">
    <property type="entry name" value="MBOAT_fam"/>
</dbReference>
<protein>
    <submittedName>
        <fullName evidence="11">MBOAT family protein</fullName>
    </submittedName>
</protein>
<keyword evidence="3 9" id="KW-1003">Cell membrane</keyword>
<keyword evidence="5 10" id="KW-0812">Transmembrane</keyword>
<gene>
    <name evidence="11" type="ORF">HHL09_18405</name>
</gene>
<organism evidence="11 12">
    <name type="scientific">Luteolibacter luteus</name>
    <dbReference type="NCBI Taxonomy" id="2728835"/>
    <lineage>
        <taxon>Bacteria</taxon>
        <taxon>Pseudomonadati</taxon>
        <taxon>Verrucomicrobiota</taxon>
        <taxon>Verrucomicrobiia</taxon>
        <taxon>Verrucomicrobiales</taxon>
        <taxon>Verrucomicrobiaceae</taxon>
        <taxon>Luteolibacter</taxon>
    </lineage>
</organism>
<dbReference type="KEGG" id="luo:HHL09_18405"/>
<evidence type="ECO:0000256" key="6">
    <source>
        <dbReference type="ARBA" id="ARBA00022989"/>
    </source>
</evidence>
<keyword evidence="7 9" id="KW-0472">Membrane</keyword>
<dbReference type="RefSeq" id="WP_169456093.1">
    <property type="nucleotide sequence ID" value="NZ_CP051774.1"/>
</dbReference>
<dbReference type="InterPro" id="IPR028362">
    <property type="entry name" value="AlgI"/>
</dbReference>
<evidence type="ECO:0000256" key="5">
    <source>
        <dbReference type="ARBA" id="ARBA00022692"/>
    </source>
</evidence>
<sequence>MLFNSYTFLVVFLPLTLVVFQLLRRSNQRMAMGWLVLMSLVYYGWWNPDPSKPWTPFYLILICTSCMINFGIGRYLAAHTYTAKGRGILALGLIANLSVLFYYKYIGLFERTFESLTGGHFNIPDVVLPLGLSFFTFQKIAFLVDAYRGKTSKYNFLDFLLFVTFFPQLIAGPIVHHNEIMPQIQRTVSPSRRSVDLSVGISLFAMGLFKKVVLADNLAMVANPLFGVVAATGGRDLTILEAWAAAIAYSLQLYFDFSGYSDMAIGAARMFGIKLPVNFHSPYKATSIVDFWRRWHITLSRFLRDYVYFSLGGNRKGPFLRYANLLITMLLGGLWHGAGWTYILWGGMHGLFLCVNHAWFALRKKLSIPAIPKPIAIFMTFVVVVAAWVPFRAGAFELAAGGSAKEALRATHSILASMFGFNGFDAWPNAALSEVKGRWGLRAAYCIAIVWFLPNSQQILRRYFPAFGLRGLTGKTSTPGPRRIWQWRPTWQWTVFIVILVMGSIYEFDKVSEFIYFQF</sequence>
<evidence type="ECO:0000256" key="1">
    <source>
        <dbReference type="ARBA" id="ARBA00004651"/>
    </source>
</evidence>
<keyword evidence="12" id="KW-1185">Reference proteome</keyword>
<dbReference type="PANTHER" id="PTHR13285">
    <property type="entry name" value="ACYLTRANSFERASE"/>
    <property type="match status" value="1"/>
</dbReference>
<dbReference type="GO" id="GO:0042121">
    <property type="term" value="P:alginic acid biosynthetic process"/>
    <property type="evidence" value="ECO:0007669"/>
    <property type="project" value="InterPro"/>
</dbReference>
<feature type="transmembrane region" description="Helical" evidence="10">
    <location>
        <begin position="58"/>
        <end position="76"/>
    </location>
</feature>
<feature type="transmembrane region" description="Helical" evidence="10">
    <location>
        <begin position="30"/>
        <end position="46"/>
    </location>
</feature>
<feature type="transmembrane region" description="Helical" evidence="10">
    <location>
        <begin position="374"/>
        <end position="391"/>
    </location>
</feature>
<keyword evidence="4 9" id="KW-0808">Transferase</keyword>
<evidence type="ECO:0000256" key="8">
    <source>
        <dbReference type="ARBA" id="ARBA00023315"/>
    </source>
</evidence>
<dbReference type="AlphaFoldDB" id="A0A858RL47"/>
<dbReference type="InterPro" id="IPR051085">
    <property type="entry name" value="MB_O-acyltransferase"/>
</dbReference>
<evidence type="ECO:0000256" key="2">
    <source>
        <dbReference type="ARBA" id="ARBA00010323"/>
    </source>
</evidence>
<proteinExistence type="inferred from homology"/>
<keyword evidence="8 9" id="KW-0012">Acyltransferase</keyword>
<keyword evidence="6 10" id="KW-1133">Transmembrane helix</keyword>
<evidence type="ECO:0000256" key="4">
    <source>
        <dbReference type="ARBA" id="ARBA00022679"/>
    </source>
</evidence>
<feature type="transmembrane region" description="Helical" evidence="10">
    <location>
        <begin position="156"/>
        <end position="175"/>
    </location>
</feature>
<dbReference type="GO" id="GO:0005886">
    <property type="term" value="C:plasma membrane"/>
    <property type="evidence" value="ECO:0007669"/>
    <property type="project" value="UniProtKB-SubCell"/>
</dbReference>
<dbReference type="PIRSF" id="PIRSF500217">
    <property type="entry name" value="AlgI"/>
    <property type="match status" value="1"/>
</dbReference>
<evidence type="ECO:0000313" key="12">
    <source>
        <dbReference type="Proteomes" id="UP000501812"/>
    </source>
</evidence>